<comment type="similarity">
    <text evidence="1">Belongs to the peptidase S33 family.</text>
</comment>
<evidence type="ECO:0000313" key="6">
    <source>
        <dbReference type="EMBL" id="SHF16016.1"/>
    </source>
</evidence>
<keyword evidence="2" id="KW-0378">Hydrolase</keyword>
<dbReference type="STRING" id="1121025.SAMN02745249_00003"/>
<dbReference type="RefSeq" id="WP_073294277.1">
    <property type="nucleotide sequence ID" value="NZ_FQUF01000002.1"/>
</dbReference>
<dbReference type="SUPFAM" id="SSF53474">
    <property type="entry name" value="alpha/beta-Hydrolases"/>
    <property type="match status" value="1"/>
</dbReference>
<dbReference type="Gene3D" id="3.40.50.1820">
    <property type="entry name" value="alpha/beta hydrolase"/>
    <property type="match status" value="1"/>
</dbReference>
<dbReference type="InterPro" id="IPR029058">
    <property type="entry name" value="AB_hydrolase_fold"/>
</dbReference>
<organism evidence="6 7">
    <name type="scientific">Atopostipes suicloacalis DSM 15692</name>
    <dbReference type="NCBI Taxonomy" id="1121025"/>
    <lineage>
        <taxon>Bacteria</taxon>
        <taxon>Bacillati</taxon>
        <taxon>Bacillota</taxon>
        <taxon>Bacilli</taxon>
        <taxon>Lactobacillales</taxon>
        <taxon>Carnobacteriaceae</taxon>
        <taxon>Atopostipes</taxon>
    </lineage>
</organism>
<dbReference type="PRINTS" id="PR00793">
    <property type="entry name" value="PROAMNOPTASE"/>
</dbReference>
<evidence type="ECO:0000313" key="4">
    <source>
        <dbReference type="EMBL" id="SHE27097.1"/>
    </source>
</evidence>
<dbReference type="InterPro" id="IPR002410">
    <property type="entry name" value="Peptidase_S33"/>
</dbReference>
<evidence type="ECO:0000313" key="5">
    <source>
        <dbReference type="EMBL" id="SHE99016.1"/>
    </source>
</evidence>
<protein>
    <submittedName>
        <fullName evidence="6">Proline iminopeptidase</fullName>
    </submittedName>
</protein>
<accession>A0A1M4ZEJ1</accession>
<feature type="domain" description="AB hydrolase-1" evidence="3">
    <location>
        <begin position="23"/>
        <end position="264"/>
    </location>
</feature>
<dbReference type="OrthoDB" id="252464at2"/>
<dbReference type="EMBL" id="FQUF01000038">
    <property type="protein sequence ID" value="SHF16016.1"/>
    <property type="molecule type" value="Genomic_DNA"/>
</dbReference>
<dbReference type="GO" id="GO:0006508">
    <property type="term" value="P:proteolysis"/>
    <property type="evidence" value="ECO:0007669"/>
    <property type="project" value="InterPro"/>
</dbReference>
<evidence type="ECO:0000313" key="7">
    <source>
        <dbReference type="Proteomes" id="UP000184128"/>
    </source>
</evidence>
<dbReference type="PANTHER" id="PTHR43194:SF2">
    <property type="entry name" value="PEROXISOMAL MEMBRANE PROTEIN LPX1"/>
    <property type="match status" value="1"/>
</dbReference>
<evidence type="ECO:0000256" key="1">
    <source>
        <dbReference type="ARBA" id="ARBA00010088"/>
    </source>
</evidence>
<dbReference type="InterPro" id="IPR050228">
    <property type="entry name" value="Carboxylesterase_BioH"/>
</dbReference>
<sequence length="278" mass="31894">MKFITSDGLELYYDKSGKGVPCVYLHGGPGYWSKSFQYFSQELLEEKLEMVYLDQRGCGRSEHSPTQDYSLNRLIEDIEELREFIGFQEWYVMGHSFGGILAVNYAERFPEGTKGIILSNATLHMVDSFGHQLNKGANLLGLEVRDLSTDDISSFMDSYFSILTQLLDKEVYYKFQFTNLENKKRVDLIDQYGLNSDPKFQQYVFSSGEYLQDFTSLSSDILKSVLIIAGEDDNAVGPKHHQLFNFPNSKTSVIDGSHHPYIENQLKFRDAILNFIKD</sequence>
<name>A0A1M4ZEJ1_9LACT</name>
<dbReference type="EMBL" id="FQUF01000002">
    <property type="protein sequence ID" value="SHE27097.1"/>
    <property type="molecule type" value="Genomic_DNA"/>
</dbReference>
<dbReference type="AlphaFoldDB" id="A0A1M4ZEJ1"/>
<evidence type="ECO:0000256" key="2">
    <source>
        <dbReference type="ARBA" id="ARBA00022801"/>
    </source>
</evidence>
<dbReference type="GO" id="GO:0004177">
    <property type="term" value="F:aminopeptidase activity"/>
    <property type="evidence" value="ECO:0007669"/>
    <property type="project" value="UniProtKB-EC"/>
</dbReference>
<evidence type="ECO:0000259" key="3">
    <source>
        <dbReference type="Pfam" id="PF00561"/>
    </source>
</evidence>
<proteinExistence type="inferred from homology"/>
<dbReference type="EMBL" id="FQUF01000024">
    <property type="protein sequence ID" value="SHE99016.1"/>
    <property type="molecule type" value="Genomic_DNA"/>
</dbReference>
<keyword evidence="7" id="KW-1185">Reference proteome</keyword>
<dbReference type="Proteomes" id="UP000184128">
    <property type="component" value="Unassembled WGS sequence"/>
</dbReference>
<dbReference type="PANTHER" id="PTHR43194">
    <property type="entry name" value="HYDROLASE ALPHA/BETA FOLD FAMILY"/>
    <property type="match status" value="1"/>
</dbReference>
<gene>
    <name evidence="4" type="ORF">SAMN02745249_00003</name>
    <name evidence="5" type="ORF">SAMN02745249_01580</name>
    <name evidence="6" type="ORF">SAMN02745249_01933</name>
</gene>
<dbReference type="InterPro" id="IPR000073">
    <property type="entry name" value="AB_hydrolase_1"/>
</dbReference>
<reference evidence="6 7" key="1">
    <citation type="submission" date="2016-11" db="EMBL/GenBank/DDBJ databases">
        <authorList>
            <person name="Jaros S."/>
            <person name="Januszkiewicz K."/>
            <person name="Wedrychowicz H."/>
        </authorList>
    </citation>
    <scope>NUCLEOTIDE SEQUENCE [LARGE SCALE GENOMIC DNA]</scope>
    <source>
        <strain evidence="6 7">DSM 15692</strain>
    </source>
</reference>
<dbReference type="Pfam" id="PF00561">
    <property type="entry name" value="Abhydrolase_1"/>
    <property type="match status" value="1"/>
</dbReference>